<evidence type="ECO:0000256" key="8">
    <source>
        <dbReference type="HAMAP-Rule" id="MF_00835"/>
    </source>
</evidence>
<dbReference type="KEGG" id="wbr:bioC"/>
<dbReference type="InterPro" id="IPR029063">
    <property type="entry name" value="SAM-dependent_MTases_sf"/>
</dbReference>
<dbReference type="GO" id="GO:0008757">
    <property type="term" value="F:S-adenosylmethionine-dependent methyltransferase activity"/>
    <property type="evidence" value="ECO:0007669"/>
    <property type="project" value="InterPro"/>
</dbReference>
<keyword evidence="6 8" id="KW-0949">S-adenosyl-L-methionine</keyword>
<comment type="catalytic activity">
    <reaction evidence="1 8">
        <text>malonyl-[ACP] + S-adenosyl-L-methionine = malonyl-[ACP] methyl ester + S-adenosyl-L-homocysteine</text>
        <dbReference type="Rhea" id="RHEA:17105"/>
        <dbReference type="Rhea" id="RHEA-COMP:9623"/>
        <dbReference type="Rhea" id="RHEA-COMP:9954"/>
        <dbReference type="ChEBI" id="CHEBI:57856"/>
        <dbReference type="ChEBI" id="CHEBI:59789"/>
        <dbReference type="ChEBI" id="CHEBI:78449"/>
        <dbReference type="ChEBI" id="CHEBI:78845"/>
        <dbReference type="EC" id="2.1.1.197"/>
    </reaction>
</comment>
<proteinExistence type="inferred from homology"/>
<evidence type="ECO:0000256" key="6">
    <source>
        <dbReference type="ARBA" id="ARBA00022691"/>
    </source>
</evidence>
<evidence type="ECO:0000256" key="7">
    <source>
        <dbReference type="ARBA" id="ARBA00022756"/>
    </source>
</evidence>
<comment type="function">
    <text evidence="8">Converts the free carboxyl group of a malonyl-thioester to its methyl ester by transfer of a methyl group from S-adenosyl-L-methionine (SAM). It allows to synthesize pimeloyl-ACP via the fatty acid synthetic pathway.</text>
</comment>
<comment type="pathway">
    <text evidence="2 8">Cofactor biosynthesis; biotin biosynthesis.</text>
</comment>
<dbReference type="PANTHER" id="PTHR43591:SF24">
    <property type="entry name" value="2-METHOXY-6-POLYPRENYL-1,4-BENZOQUINOL METHYLASE, MITOCHONDRIAL"/>
    <property type="match status" value="1"/>
</dbReference>
<keyword evidence="11" id="KW-1185">Reference proteome</keyword>
<dbReference type="GO" id="GO:0032259">
    <property type="term" value="P:methylation"/>
    <property type="evidence" value="ECO:0007669"/>
    <property type="project" value="UniProtKB-KW"/>
</dbReference>
<dbReference type="UniPathway" id="UPA00078"/>
<dbReference type="InterPro" id="IPR013216">
    <property type="entry name" value="Methyltransf_11"/>
</dbReference>
<gene>
    <name evidence="8 10" type="primary">bioC</name>
</gene>
<dbReference type="EC" id="2.1.1.197" evidence="3 8"/>
<dbReference type="Gene3D" id="3.40.50.150">
    <property type="entry name" value="Vaccinia Virus protein VP39"/>
    <property type="match status" value="1"/>
</dbReference>
<dbReference type="STRING" id="36870.gene:10368958"/>
<name>Q8D299_WIGBR</name>
<sequence length="253" mass="29181">MNMEGYKKKIAYKFNKASKNYDQYSKFQRECGNNLCKLTGCIIQSKLLDAGCGTGLFSRYWKSFNNQVIALDISYGMLEQAKRRNSANIYILGDIENSPLIDKTVDIIFSNLAIQWCNDFSRALSELYRILRPGGFLVLSTLIKGSLIELKQSSKNIDNCSNVNCFLPISSIYNALSPYRYKLINKIKSFYYSSVLDLLKDIKGVGSSYLYDRNNLGLRSKKYLNDLEKFWPYHNKKGFKLSYNVVYGIIYRD</sequence>
<comment type="similarity">
    <text evidence="8">Belongs to the methyltransferase superfamily.</text>
</comment>
<organism evidence="10 11">
    <name type="scientific">Wigglesworthia glossinidia brevipalpis</name>
    <dbReference type="NCBI Taxonomy" id="36870"/>
    <lineage>
        <taxon>Bacteria</taxon>
        <taxon>Pseudomonadati</taxon>
        <taxon>Pseudomonadota</taxon>
        <taxon>Gammaproteobacteria</taxon>
        <taxon>Enterobacterales</taxon>
        <taxon>Erwiniaceae</taxon>
        <taxon>Wigglesworthia</taxon>
    </lineage>
</organism>
<keyword evidence="7 8" id="KW-0093">Biotin biosynthesis</keyword>
<evidence type="ECO:0000256" key="4">
    <source>
        <dbReference type="ARBA" id="ARBA00022603"/>
    </source>
</evidence>
<dbReference type="HOGENOM" id="CLU_046586_2_2_6"/>
<dbReference type="Pfam" id="PF08241">
    <property type="entry name" value="Methyltransf_11"/>
    <property type="match status" value="1"/>
</dbReference>
<dbReference type="InterPro" id="IPR011814">
    <property type="entry name" value="BioC"/>
</dbReference>
<evidence type="ECO:0000256" key="2">
    <source>
        <dbReference type="ARBA" id="ARBA00004746"/>
    </source>
</evidence>
<reference evidence="10 11" key="1">
    <citation type="journal article" date="2002" name="Nat. Genet.">
        <title>Genome sequence of the endocellular obligate symbiont of tsetse flies, Wigglesworthia glossinidia.</title>
        <authorList>
            <person name="Akman L."/>
            <person name="Yamashita A."/>
            <person name="Watanabe H."/>
            <person name="Oshima K."/>
            <person name="Shiba T."/>
            <person name="Hattori M."/>
            <person name="Aksoy S."/>
        </authorList>
    </citation>
    <scope>NUCLEOTIDE SEQUENCE [LARGE SCALE GENOMIC DNA]</scope>
</reference>
<dbReference type="EMBL" id="BA000021">
    <property type="protein sequence ID" value="BAC24601.1"/>
    <property type="molecule type" value="Genomic_DNA"/>
</dbReference>
<dbReference type="Proteomes" id="UP000000562">
    <property type="component" value="Chromosome"/>
</dbReference>
<dbReference type="PANTHER" id="PTHR43591">
    <property type="entry name" value="METHYLTRANSFERASE"/>
    <property type="match status" value="1"/>
</dbReference>
<feature type="domain" description="Methyltransferase type 11" evidence="9">
    <location>
        <begin position="48"/>
        <end position="139"/>
    </location>
</feature>
<evidence type="ECO:0000256" key="3">
    <source>
        <dbReference type="ARBA" id="ARBA00012327"/>
    </source>
</evidence>
<dbReference type="SUPFAM" id="SSF53335">
    <property type="entry name" value="S-adenosyl-L-methionine-dependent methyltransferases"/>
    <property type="match status" value="1"/>
</dbReference>
<evidence type="ECO:0000259" key="9">
    <source>
        <dbReference type="Pfam" id="PF08241"/>
    </source>
</evidence>
<evidence type="ECO:0000313" key="10">
    <source>
        <dbReference type="EMBL" id="BAC24601.1"/>
    </source>
</evidence>
<dbReference type="GO" id="GO:0009102">
    <property type="term" value="P:biotin biosynthetic process"/>
    <property type="evidence" value="ECO:0007669"/>
    <property type="project" value="UniProtKB-UniRule"/>
</dbReference>
<evidence type="ECO:0000256" key="1">
    <source>
        <dbReference type="ARBA" id="ARBA00000852"/>
    </source>
</evidence>
<dbReference type="HAMAP" id="MF_00835">
    <property type="entry name" value="BioC"/>
    <property type="match status" value="1"/>
</dbReference>
<dbReference type="NCBIfam" id="TIGR02072">
    <property type="entry name" value="BioC"/>
    <property type="match status" value="1"/>
</dbReference>
<evidence type="ECO:0000313" key="11">
    <source>
        <dbReference type="Proteomes" id="UP000000562"/>
    </source>
</evidence>
<keyword evidence="4 8" id="KW-0489">Methyltransferase</keyword>
<accession>Q8D299</accession>
<dbReference type="eggNOG" id="COG2226">
    <property type="taxonomic scope" value="Bacteria"/>
</dbReference>
<dbReference type="GO" id="GO:0010340">
    <property type="term" value="F:carboxyl-O-methyltransferase activity"/>
    <property type="evidence" value="ECO:0007669"/>
    <property type="project" value="UniProtKB-UniRule"/>
</dbReference>
<protein>
    <recommendedName>
        <fullName evidence="3 8">Malonyl-[acyl-carrier protein] O-methyltransferase</fullName>
        <shortName evidence="8">Malonyl-ACP O-methyltransferase</shortName>
        <ecNumber evidence="3 8">2.1.1.197</ecNumber>
    </recommendedName>
    <alternativeName>
        <fullName evidence="8">Biotin synthesis protein BioC</fullName>
    </alternativeName>
</protein>
<dbReference type="GO" id="GO:0102130">
    <property type="term" value="F:malonyl-CoA methyltransferase activity"/>
    <property type="evidence" value="ECO:0007669"/>
    <property type="project" value="UniProtKB-EC"/>
</dbReference>
<evidence type="ECO:0000256" key="5">
    <source>
        <dbReference type="ARBA" id="ARBA00022679"/>
    </source>
</evidence>
<dbReference type="CDD" id="cd02440">
    <property type="entry name" value="AdoMet_MTases"/>
    <property type="match status" value="1"/>
</dbReference>
<keyword evidence="5 8" id="KW-0808">Transferase</keyword>
<dbReference type="OrthoDB" id="9760689at2"/>
<dbReference type="AlphaFoldDB" id="Q8D299"/>